<dbReference type="AlphaFoldDB" id="A0A2W1JR77"/>
<dbReference type="InterPro" id="IPR045175">
    <property type="entry name" value="M28_fam"/>
</dbReference>
<dbReference type="PANTHER" id="PTHR12147:SF26">
    <property type="entry name" value="PEPTIDASE M28 DOMAIN-CONTAINING PROTEIN"/>
    <property type="match status" value="1"/>
</dbReference>
<keyword evidence="2" id="KW-0645">Protease</keyword>
<gene>
    <name evidence="2" type="primary">ywaD</name>
    <name evidence="2" type="ORF">C1752_01763</name>
</gene>
<keyword evidence="3" id="KW-1185">Reference proteome</keyword>
<name>A0A2W1JR77_9CYAN</name>
<accession>A0A2W1JR77</accession>
<dbReference type="GO" id="GO:0006508">
    <property type="term" value="P:proteolysis"/>
    <property type="evidence" value="ECO:0007669"/>
    <property type="project" value="InterPro"/>
</dbReference>
<feature type="domain" description="Peptidase M28" evidence="1">
    <location>
        <begin position="244"/>
        <end position="294"/>
    </location>
</feature>
<dbReference type="PANTHER" id="PTHR12147">
    <property type="entry name" value="METALLOPEPTIDASE M28 FAMILY MEMBER"/>
    <property type="match status" value="1"/>
</dbReference>
<dbReference type="GO" id="GO:0004177">
    <property type="term" value="F:aminopeptidase activity"/>
    <property type="evidence" value="ECO:0007669"/>
    <property type="project" value="UniProtKB-KW"/>
</dbReference>
<dbReference type="Proteomes" id="UP000248857">
    <property type="component" value="Unassembled WGS sequence"/>
</dbReference>
<protein>
    <submittedName>
        <fullName evidence="2">Aminopeptidase YwaD</fullName>
        <ecNumber evidence="2">3.4.11.6</ecNumber>
    </submittedName>
</protein>
<dbReference type="EC" id="3.4.11.6" evidence="2"/>
<organism evidence="2 3">
    <name type="scientific">Acaryochloris thomasi RCC1774</name>
    <dbReference type="NCBI Taxonomy" id="1764569"/>
    <lineage>
        <taxon>Bacteria</taxon>
        <taxon>Bacillati</taxon>
        <taxon>Cyanobacteriota</taxon>
        <taxon>Cyanophyceae</taxon>
        <taxon>Acaryochloridales</taxon>
        <taxon>Acaryochloridaceae</taxon>
        <taxon>Acaryochloris</taxon>
        <taxon>Acaryochloris thomasi</taxon>
    </lineage>
</organism>
<dbReference type="Pfam" id="PF04389">
    <property type="entry name" value="Peptidase_M28"/>
    <property type="match status" value="2"/>
</dbReference>
<dbReference type="SUPFAM" id="SSF53187">
    <property type="entry name" value="Zn-dependent exopeptidases"/>
    <property type="match status" value="1"/>
</dbReference>
<keyword evidence="2" id="KW-0378">Hydrolase</keyword>
<keyword evidence="2" id="KW-0031">Aminopeptidase</keyword>
<comment type="caution">
    <text evidence="2">The sequence shown here is derived from an EMBL/GenBank/DDBJ whole genome shotgun (WGS) entry which is preliminary data.</text>
</comment>
<reference evidence="2 3" key="1">
    <citation type="journal article" date="2018" name="Sci. Rep.">
        <title>A novel species of the marine cyanobacterium Acaryochloris with a unique pigment content and lifestyle.</title>
        <authorList>
            <person name="Partensky F."/>
            <person name="Six C."/>
            <person name="Ratin M."/>
            <person name="Garczarek L."/>
            <person name="Vaulot D."/>
            <person name="Probert I."/>
            <person name="Calteau A."/>
            <person name="Gourvil P."/>
            <person name="Marie D."/>
            <person name="Grebert T."/>
            <person name="Bouchier C."/>
            <person name="Le Panse S."/>
            <person name="Gachenot M."/>
            <person name="Rodriguez F."/>
            <person name="Garrido J.L."/>
        </authorList>
    </citation>
    <scope>NUCLEOTIDE SEQUENCE [LARGE SCALE GENOMIC DNA]</scope>
    <source>
        <strain evidence="2 3">RCC1774</strain>
    </source>
</reference>
<evidence type="ECO:0000259" key="1">
    <source>
        <dbReference type="Pfam" id="PF04389"/>
    </source>
</evidence>
<dbReference type="InterPro" id="IPR007484">
    <property type="entry name" value="Peptidase_M28"/>
</dbReference>
<feature type="domain" description="Peptidase M28" evidence="1">
    <location>
        <begin position="85"/>
        <end position="187"/>
    </location>
</feature>
<evidence type="ECO:0000313" key="3">
    <source>
        <dbReference type="Proteomes" id="UP000248857"/>
    </source>
</evidence>
<sequence length="302" mass="33956">MNLAYLLTTNLLIRTVFDLNIALLQQHLSQHLQQLVRERDPFLGQAGHYFVREYIRQELANFGEVETHSSKWQGKTYENLILNIGRRAGGKKAAPILIGAHYDTVPGSPGADDNATGIAVLLELARYFSQTAAKYPIRLVAFDLEEYGWGGSLPYATLLRERGEKLRLMLSLESLGYCSDTPGSQTYPAKFLEFIYPSQGNFIALIGNLEAAGDMLSISRKMKEKVPCQWLPVPLKGKILPDMRRSDHAPFWDLGYRAMMVTDTADARNPNYHTAKDTIKTLDLDFLANVYQGLVRVIETLS</sequence>
<dbReference type="GO" id="GO:0008235">
    <property type="term" value="F:metalloexopeptidase activity"/>
    <property type="evidence" value="ECO:0007669"/>
    <property type="project" value="InterPro"/>
</dbReference>
<proteinExistence type="predicted"/>
<dbReference type="EMBL" id="PQWO01000004">
    <property type="protein sequence ID" value="PZD73835.1"/>
    <property type="molecule type" value="Genomic_DNA"/>
</dbReference>
<dbReference type="Gene3D" id="3.40.630.10">
    <property type="entry name" value="Zn peptidases"/>
    <property type="match status" value="1"/>
</dbReference>
<evidence type="ECO:0000313" key="2">
    <source>
        <dbReference type="EMBL" id="PZD73835.1"/>
    </source>
</evidence>